<dbReference type="PANTHER" id="PTHR10030:SF37">
    <property type="entry name" value="ALPHA-L-FUCOSIDASE-RELATED"/>
    <property type="match status" value="1"/>
</dbReference>
<evidence type="ECO:0000256" key="3">
    <source>
        <dbReference type="ARBA" id="ARBA00012662"/>
    </source>
</evidence>
<evidence type="ECO:0000256" key="4">
    <source>
        <dbReference type="ARBA" id="ARBA00022729"/>
    </source>
</evidence>
<dbReference type="Gene3D" id="3.20.20.80">
    <property type="entry name" value="Glycosidases"/>
    <property type="match status" value="1"/>
</dbReference>
<comment type="similarity">
    <text evidence="2">Belongs to the glycosyl hydrolase 29 family.</text>
</comment>
<dbReference type="SUPFAM" id="SSF51445">
    <property type="entry name" value="(Trans)glycosidases"/>
    <property type="match status" value="1"/>
</dbReference>
<gene>
    <name evidence="9" type="ORF">DI598_11090</name>
</gene>
<dbReference type="InterPro" id="IPR016286">
    <property type="entry name" value="FUC_metazoa-typ"/>
</dbReference>
<comment type="function">
    <text evidence="1">Alpha-L-fucosidase is responsible for hydrolyzing the alpha-1,6-linked fucose joined to the reducing-end N-acetylglucosamine of the carbohydrate moieties of glycoproteins.</text>
</comment>
<name>A0A2W5EZH0_9SPHI</name>
<comment type="caution">
    <text evidence="9">The sequence shown here is derived from an EMBL/GenBank/DDBJ whole genome shotgun (WGS) entry which is preliminary data.</text>
</comment>
<keyword evidence="6" id="KW-0326">Glycosidase</keyword>
<dbReference type="PRINTS" id="PR00741">
    <property type="entry name" value="GLHYDRLASE29"/>
</dbReference>
<evidence type="ECO:0000256" key="6">
    <source>
        <dbReference type="ARBA" id="ARBA00023295"/>
    </source>
</evidence>
<dbReference type="Proteomes" id="UP000249645">
    <property type="component" value="Unassembled WGS sequence"/>
</dbReference>
<accession>A0A2W5EZH0</accession>
<dbReference type="Pfam" id="PF16757">
    <property type="entry name" value="Fucosidase_C"/>
    <property type="match status" value="1"/>
</dbReference>
<dbReference type="EC" id="3.2.1.51" evidence="3"/>
<keyword evidence="5" id="KW-0378">Hydrolase</keyword>
<sequence>DPDAKTNWPTKGGRSNTWDFPDEDAKDINKYFARKVMPQVKELLNQYGQVDILWFDTPELIPKWASQELMDTIHKYQPTCIVNNRVGNGLGDYAVYEQSIVKNILPNPWEACVTISANWAYNRHDSAWKSTNVLIRQLATIVSKGGNYLLNLSPRGDGSFAPEAINRVDSVGEWLKVNGDAIYGTTPWLVSEEIDSPQKEQKKVLTAAEKDALDAVNDATSKEINPAIYFTKKGKFVYAIVSNPSSKEVNIKNFTSQKIPNIKSVYLLGKKKKVSFVQNKEGLQLKIPSIKTEIPVYVFKVETY</sequence>
<evidence type="ECO:0000256" key="2">
    <source>
        <dbReference type="ARBA" id="ARBA00007951"/>
    </source>
</evidence>
<evidence type="ECO:0000313" key="9">
    <source>
        <dbReference type="EMBL" id="PZP47344.1"/>
    </source>
</evidence>
<dbReference type="InterPro" id="IPR017853">
    <property type="entry name" value="GH"/>
</dbReference>
<dbReference type="SMART" id="SM00812">
    <property type="entry name" value="Alpha_L_fucos"/>
    <property type="match status" value="1"/>
</dbReference>
<dbReference type="Pfam" id="PF01120">
    <property type="entry name" value="Alpha_L_fucos"/>
    <property type="match status" value="1"/>
</dbReference>
<evidence type="ECO:0000256" key="1">
    <source>
        <dbReference type="ARBA" id="ARBA00004071"/>
    </source>
</evidence>
<dbReference type="GO" id="GO:0004560">
    <property type="term" value="F:alpha-L-fucosidase activity"/>
    <property type="evidence" value="ECO:0007669"/>
    <property type="project" value="InterPro"/>
</dbReference>
<evidence type="ECO:0000259" key="7">
    <source>
        <dbReference type="Pfam" id="PF01120"/>
    </source>
</evidence>
<feature type="non-terminal residue" evidence="9">
    <location>
        <position position="1"/>
    </location>
</feature>
<protein>
    <recommendedName>
        <fullName evidence="3">alpha-L-fucosidase</fullName>
        <ecNumber evidence="3">3.2.1.51</ecNumber>
    </recommendedName>
</protein>
<dbReference type="InterPro" id="IPR057739">
    <property type="entry name" value="Glyco_hydro_29_N"/>
</dbReference>
<feature type="domain" description="Glycoside hydrolase family 29 N-terminal" evidence="7">
    <location>
        <begin position="22"/>
        <end position="180"/>
    </location>
</feature>
<evidence type="ECO:0000256" key="5">
    <source>
        <dbReference type="ARBA" id="ARBA00022801"/>
    </source>
</evidence>
<proteinExistence type="inferred from homology"/>
<evidence type="ECO:0000313" key="10">
    <source>
        <dbReference type="Proteomes" id="UP000249645"/>
    </source>
</evidence>
<dbReference type="GO" id="GO:0006004">
    <property type="term" value="P:fucose metabolic process"/>
    <property type="evidence" value="ECO:0007669"/>
    <property type="project" value="InterPro"/>
</dbReference>
<reference evidence="9 10" key="1">
    <citation type="submission" date="2017-11" db="EMBL/GenBank/DDBJ databases">
        <title>Infants hospitalized years apart are colonized by the same room-sourced microbial strains.</title>
        <authorList>
            <person name="Brooks B."/>
            <person name="Olm M.R."/>
            <person name="Firek B.A."/>
            <person name="Baker R."/>
            <person name="Thomas B.C."/>
            <person name="Morowitz M.J."/>
            <person name="Banfield J.F."/>
        </authorList>
    </citation>
    <scope>NUCLEOTIDE SEQUENCE [LARGE SCALE GENOMIC DNA]</scope>
    <source>
        <strain evidence="9">S2_009_000_R2_76</strain>
    </source>
</reference>
<dbReference type="InterPro" id="IPR000933">
    <property type="entry name" value="Glyco_hydro_29"/>
</dbReference>
<dbReference type="InterPro" id="IPR031919">
    <property type="entry name" value="Fucosidase_C"/>
</dbReference>
<dbReference type="EMBL" id="QFOI01000196">
    <property type="protein sequence ID" value="PZP47344.1"/>
    <property type="molecule type" value="Genomic_DNA"/>
</dbReference>
<organism evidence="9 10">
    <name type="scientific">Pseudopedobacter saltans</name>
    <dbReference type="NCBI Taxonomy" id="151895"/>
    <lineage>
        <taxon>Bacteria</taxon>
        <taxon>Pseudomonadati</taxon>
        <taxon>Bacteroidota</taxon>
        <taxon>Sphingobacteriia</taxon>
        <taxon>Sphingobacteriales</taxon>
        <taxon>Sphingobacteriaceae</taxon>
        <taxon>Pseudopedobacter</taxon>
    </lineage>
</organism>
<dbReference type="AlphaFoldDB" id="A0A2W5EZH0"/>
<dbReference type="Gene3D" id="2.60.40.1180">
    <property type="entry name" value="Golgi alpha-mannosidase II"/>
    <property type="match status" value="1"/>
</dbReference>
<dbReference type="PANTHER" id="PTHR10030">
    <property type="entry name" value="ALPHA-L-FUCOSIDASE"/>
    <property type="match status" value="1"/>
</dbReference>
<feature type="domain" description="Alpha-L-fucosidase C-terminal" evidence="8">
    <location>
        <begin position="223"/>
        <end position="299"/>
    </location>
</feature>
<evidence type="ECO:0000259" key="8">
    <source>
        <dbReference type="Pfam" id="PF16757"/>
    </source>
</evidence>
<dbReference type="InterPro" id="IPR013780">
    <property type="entry name" value="Glyco_hydro_b"/>
</dbReference>
<dbReference type="GO" id="GO:0016139">
    <property type="term" value="P:glycoside catabolic process"/>
    <property type="evidence" value="ECO:0007669"/>
    <property type="project" value="TreeGrafter"/>
</dbReference>
<keyword evidence="4" id="KW-0732">Signal</keyword>
<dbReference type="GO" id="GO:0005764">
    <property type="term" value="C:lysosome"/>
    <property type="evidence" value="ECO:0007669"/>
    <property type="project" value="TreeGrafter"/>
</dbReference>